<dbReference type="PANTHER" id="PTHR30069">
    <property type="entry name" value="TONB-DEPENDENT OUTER MEMBRANE RECEPTOR"/>
    <property type="match status" value="1"/>
</dbReference>
<keyword evidence="7 8" id="KW-0998">Cell outer membrane</keyword>
<evidence type="ECO:0000256" key="6">
    <source>
        <dbReference type="ARBA" id="ARBA00023136"/>
    </source>
</evidence>
<keyword evidence="11" id="KW-1185">Reference proteome</keyword>
<dbReference type="SUPFAM" id="SSF56935">
    <property type="entry name" value="Porins"/>
    <property type="match status" value="1"/>
</dbReference>
<evidence type="ECO:0000256" key="2">
    <source>
        <dbReference type="ARBA" id="ARBA00022448"/>
    </source>
</evidence>
<comment type="subcellular location">
    <subcellularLocation>
        <location evidence="1 8">Cell outer membrane</location>
        <topology evidence="1 8">Multi-pass membrane protein</topology>
    </subcellularLocation>
</comment>
<dbReference type="PROSITE" id="PS52016">
    <property type="entry name" value="TONB_DEPENDENT_REC_3"/>
    <property type="match status" value="1"/>
</dbReference>
<organism evidence="10 11">
    <name type="scientific">Olleya sediminilitoris</name>
    <dbReference type="NCBI Taxonomy" id="2795739"/>
    <lineage>
        <taxon>Bacteria</taxon>
        <taxon>Pseudomonadati</taxon>
        <taxon>Bacteroidota</taxon>
        <taxon>Flavobacteriia</taxon>
        <taxon>Flavobacteriales</taxon>
        <taxon>Flavobacteriaceae</taxon>
    </lineage>
</organism>
<evidence type="ECO:0000313" key="10">
    <source>
        <dbReference type="EMBL" id="MBL7559997.1"/>
    </source>
</evidence>
<evidence type="ECO:0000256" key="4">
    <source>
        <dbReference type="ARBA" id="ARBA00022692"/>
    </source>
</evidence>
<dbReference type="InterPro" id="IPR037066">
    <property type="entry name" value="Plug_dom_sf"/>
</dbReference>
<dbReference type="Gene3D" id="2.40.170.20">
    <property type="entry name" value="TonB-dependent receptor, beta-barrel domain"/>
    <property type="match status" value="1"/>
</dbReference>
<accession>A0ABS1WLJ3</accession>
<protein>
    <submittedName>
        <fullName evidence="10">TonB-dependent receptor plug domain-containing protein</fullName>
    </submittedName>
</protein>
<keyword evidence="4 8" id="KW-0812">Transmembrane</keyword>
<evidence type="ECO:0000256" key="3">
    <source>
        <dbReference type="ARBA" id="ARBA00022452"/>
    </source>
</evidence>
<dbReference type="Gene3D" id="2.170.130.10">
    <property type="entry name" value="TonB-dependent receptor, plug domain"/>
    <property type="match status" value="1"/>
</dbReference>
<dbReference type="InterPro" id="IPR012910">
    <property type="entry name" value="Plug_dom"/>
</dbReference>
<dbReference type="Proteomes" id="UP000605013">
    <property type="component" value="Unassembled WGS sequence"/>
</dbReference>
<keyword evidence="6 8" id="KW-0472">Membrane</keyword>
<dbReference type="PANTHER" id="PTHR30069:SF29">
    <property type="entry name" value="HEMOGLOBIN AND HEMOGLOBIN-HAPTOGLOBIN-BINDING PROTEIN 1-RELATED"/>
    <property type="match status" value="1"/>
</dbReference>
<gene>
    <name evidence="10" type="ORF">JAO71_09300</name>
</gene>
<sequence>MLLVFSYSVYGQKKQPLLDVLSTLEYQFKVSFSYADQTIKGVMVTYDSKDELSSILNNIENQTGLKFNLLDDHFITVSTTKNNFSFQKLDEVVVSNILTKGIHKNKSGNITISPKSFGLLPGLIEPDILQTIQAIPGVLSVDETVSNINVRGGTHDQNLILYDGIKMYQSGHFFGLISAFNPYLTKHVEVIKNGTTARFGDGVSGVVDMQLLDNTNQDLNAGIGVNMITADGFAVIPLAKDTQLQLATRRSLTDVLTTPTYNQYFKRVFQDSDVTNNETYTTSKDAFRFSDIALKLLHDLSPKDKIRFTLLNIFNQLDFEETYNSDTSQNTSNQLTQQNRASSIQYKRDWNHQFTTNFSGYYTNYDLKSTDYDITNNQRLVQENKVIDNGFNLDANYKFTPLINVNTGLQFSQIAVSNIEEINTPLFKRNLRRVLRTFSAFAETELRTKNKKTVLKLGVRHNYFRKFNISITEPRLYLSHHFLKHFKAEITGEHKSQSTSQIIDFQNDFLGVEKRRWVLANNNTIPIQKSKQISLGLSFNKNKWLISTEGYYKLVDGITTRNQGFQNQYQYTNALGRYDVKGIDVLINKKIKDFSTWVSYSYSNNNNVFKALNQGQKFASNFDVQHQINFGSTYNWQQLKVAFGVNWHTGKPYTQPNAQNPILNNTINYQKPNSSRLDDYIRADLSSTYQFKLGQNKAEFGASIWNILNKENILNTYYTINNNEISKIENVSLGLTQNVSFRIWF</sequence>
<feature type="domain" description="TonB-dependent receptor plug" evidence="9">
    <location>
        <begin position="128"/>
        <end position="205"/>
    </location>
</feature>
<keyword evidence="5" id="KW-0732">Signal</keyword>
<evidence type="ECO:0000256" key="8">
    <source>
        <dbReference type="PROSITE-ProRule" id="PRU01360"/>
    </source>
</evidence>
<keyword evidence="3 8" id="KW-1134">Transmembrane beta strand</keyword>
<dbReference type="InterPro" id="IPR039426">
    <property type="entry name" value="TonB-dep_rcpt-like"/>
</dbReference>
<comment type="similarity">
    <text evidence="8">Belongs to the TonB-dependent receptor family.</text>
</comment>
<evidence type="ECO:0000256" key="7">
    <source>
        <dbReference type="ARBA" id="ARBA00023237"/>
    </source>
</evidence>
<dbReference type="Pfam" id="PF07715">
    <property type="entry name" value="Plug"/>
    <property type="match status" value="1"/>
</dbReference>
<proteinExistence type="inferred from homology"/>
<dbReference type="EMBL" id="JAEMEF010000007">
    <property type="protein sequence ID" value="MBL7559997.1"/>
    <property type="molecule type" value="Genomic_DNA"/>
</dbReference>
<comment type="caution">
    <text evidence="10">The sequence shown here is derived from an EMBL/GenBank/DDBJ whole genome shotgun (WGS) entry which is preliminary data.</text>
</comment>
<evidence type="ECO:0000259" key="9">
    <source>
        <dbReference type="Pfam" id="PF07715"/>
    </source>
</evidence>
<keyword evidence="10" id="KW-0675">Receptor</keyword>
<keyword evidence="2 8" id="KW-0813">Transport</keyword>
<evidence type="ECO:0000256" key="5">
    <source>
        <dbReference type="ARBA" id="ARBA00022729"/>
    </source>
</evidence>
<evidence type="ECO:0000313" key="11">
    <source>
        <dbReference type="Proteomes" id="UP000605013"/>
    </source>
</evidence>
<reference evidence="10 11" key="1">
    <citation type="submission" date="2020-12" db="EMBL/GenBank/DDBJ databases">
        <title>Olleya sediminilitoris sp. nov., isolated from a tidal flat.</title>
        <authorList>
            <person name="Park S."/>
            <person name="Yoon J.-H."/>
        </authorList>
    </citation>
    <scope>NUCLEOTIDE SEQUENCE [LARGE SCALE GENOMIC DNA]</scope>
    <source>
        <strain evidence="10 11">YSTF-M6</strain>
    </source>
</reference>
<evidence type="ECO:0000256" key="1">
    <source>
        <dbReference type="ARBA" id="ARBA00004571"/>
    </source>
</evidence>
<dbReference type="InterPro" id="IPR036942">
    <property type="entry name" value="Beta-barrel_TonB_sf"/>
</dbReference>
<name>A0ABS1WLJ3_9FLAO</name>